<proteinExistence type="predicted"/>
<dbReference type="InterPro" id="IPR013083">
    <property type="entry name" value="Znf_RING/FYVE/PHD"/>
</dbReference>
<protein>
    <recommendedName>
        <fullName evidence="5">RING-type domain-containing protein</fullName>
    </recommendedName>
</protein>
<reference evidence="6" key="1">
    <citation type="submission" date="2016-10" db="EMBL/GenBank/DDBJ databases">
        <authorList>
            <person name="Benchimol M."/>
            <person name="Almeida L.G."/>
            <person name="Vasconcelos A.T."/>
            <person name="Perreira-Neves A."/>
            <person name="Rosa I.A."/>
            <person name="Tasca T."/>
            <person name="Bogo M.R."/>
            <person name="de Souza W."/>
        </authorList>
    </citation>
    <scope>NUCLEOTIDE SEQUENCE [LARGE SCALE GENOMIC DNA]</scope>
    <source>
        <strain evidence="6">K</strain>
    </source>
</reference>
<dbReference type="EMBL" id="MLAK01000262">
    <property type="protein sequence ID" value="OHT15149.1"/>
    <property type="molecule type" value="Genomic_DNA"/>
</dbReference>
<dbReference type="SMART" id="SM00184">
    <property type="entry name" value="RING"/>
    <property type="match status" value="1"/>
</dbReference>
<dbReference type="OrthoDB" id="128536at2759"/>
<gene>
    <name evidence="6" type="ORF">TRFO_42671</name>
</gene>
<organism evidence="6 7">
    <name type="scientific">Tritrichomonas foetus</name>
    <dbReference type="NCBI Taxonomy" id="1144522"/>
    <lineage>
        <taxon>Eukaryota</taxon>
        <taxon>Metamonada</taxon>
        <taxon>Parabasalia</taxon>
        <taxon>Tritrichomonadida</taxon>
        <taxon>Tritrichomonadidae</taxon>
        <taxon>Tritrichomonas</taxon>
    </lineage>
</organism>
<dbReference type="InterPro" id="IPR001841">
    <property type="entry name" value="Znf_RING"/>
</dbReference>
<evidence type="ECO:0000259" key="5">
    <source>
        <dbReference type="PROSITE" id="PS50089"/>
    </source>
</evidence>
<accession>A0A1J4KZX4</accession>
<keyword evidence="2 4" id="KW-0863">Zinc-finger</keyword>
<keyword evidence="3" id="KW-0862">Zinc</keyword>
<evidence type="ECO:0000256" key="2">
    <source>
        <dbReference type="ARBA" id="ARBA00022771"/>
    </source>
</evidence>
<name>A0A1J4KZX4_9EUKA</name>
<dbReference type="PROSITE" id="PS50089">
    <property type="entry name" value="ZF_RING_2"/>
    <property type="match status" value="1"/>
</dbReference>
<dbReference type="Proteomes" id="UP000179807">
    <property type="component" value="Unassembled WGS sequence"/>
</dbReference>
<dbReference type="PANTHER" id="PTHR15315">
    <property type="entry name" value="RING FINGER PROTEIN 41, 151"/>
    <property type="match status" value="1"/>
</dbReference>
<dbReference type="GeneID" id="94849130"/>
<feature type="domain" description="RING-type" evidence="5">
    <location>
        <begin position="9"/>
        <end position="48"/>
    </location>
</feature>
<keyword evidence="1" id="KW-0479">Metal-binding</keyword>
<dbReference type="PANTHER" id="PTHR15315:SF26">
    <property type="entry name" value="E3 UBIQUITIN-PROTEIN LIGASE NRDP1"/>
    <property type="match status" value="1"/>
</dbReference>
<sequence>MAQSSNTNCVICLEPFSIDTGMTNCGHMFCKKCILHWCEECSACPLCRKEMTKIRIFYRSFYMGEDIPVFPKKQKISNENNFEPDDLILPDSDFEVPDDYVDLIVSSQEDAFQKNGELYYSEYEGIGWNNGTRRSNRPIHDQNNEVEQSLAMFRLKLHQEKQKKSDAERIKDGIKFLFSYVEKFVNSGKIDHSESNEIIEEVSKQIEKGKGTVKNEQIKKMVDIKLIKNPIDKIPRMRRPRVPVGHNQRFH</sequence>
<keyword evidence="7" id="KW-1185">Reference proteome</keyword>
<dbReference type="PROSITE" id="PS00518">
    <property type="entry name" value="ZF_RING_1"/>
    <property type="match status" value="1"/>
</dbReference>
<dbReference type="VEuPathDB" id="TrichDB:TRFO_42671"/>
<dbReference type="Pfam" id="PF13639">
    <property type="entry name" value="zf-RING_2"/>
    <property type="match status" value="1"/>
</dbReference>
<dbReference type="Gene3D" id="3.30.40.10">
    <property type="entry name" value="Zinc/RING finger domain, C3HC4 (zinc finger)"/>
    <property type="match status" value="1"/>
</dbReference>
<dbReference type="InterPro" id="IPR017907">
    <property type="entry name" value="Znf_RING_CS"/>
</dbReference>
<evidence type="ECO:0000313" key="6">
    <source>
        <dbReference type="EMBL" id="OHT15149.1"/>
    </source>
</evidence>
<evidence type="ECO:0000313" key="7">
    <source>
        <dbReference type="Proteomes" id="UP000179807"/>
    </source>
</evidence>
<evidence type="ECO:0000256" key="1">
    <source>
        <dbReference type="ARBA" id="ARBA00022723"/>
    </source>
</evidence>
<evidence type="ECO:0000256" key="3">
    <source>
        <dbReference type="ARBA" id="ARBA00022833"/>
    </source>
</evidence>
<comment type="caution">
    <text evidence="6">The sequence shown here is derived from an EMBL/GenBank/DDBJ whole genome shotgun (WGS) entry which is preliminary data.</text>
</comment>
<dbReference type="RefSeq" id="XP_068368285.1">
    <property type="nucleotide sequence ID" value="XM_068514426.1"/>
</dbReference>
<dbReference type="SUPFAM" id="SSF57850">
    <property type="entry name" value="RING/U-box"/>
    <property type="match status" value="1"/>
</dbReference>
<evidence type="ECO:0000256" key="4">
    <source>
        <dbReference type="PROSITE-ProRule" id="PRU00175"/>
    </source>
</evidence>
<dbReference type="AlphaFoldDB" id="A0A1J4KZX4"/>
<dbReference type="GO" id="GO:0008270">
    <property type="term" value="F:zinc ion binding"/>
    <property type="evidence" value="ECO:0007669"/>
    <property type="project" value="UniProtKB-KW"/>
</dbReference>